<dbReference type="PANTHER" id="PTHR47926:SF440">
    <property type="entry name" value="REPEAT-CONTAINING PROTEIN, PUTATIVE-RELATED"/>
    <property type="match status" value="1"/>
</dbReference>
<dbReference type="InterPro" id="IPR002885">
    <property type="entry name" value="PPR_rpt"/>
</dbReference>
<dbReference type="Pfam" id="PF14432">
    <property type="entry name" value="DYW_deaminase"/>
    <property type="match status" value="1"/>
</dbReference>
<name>A0A7I8KZB8_SPIIN</name>
<dbReference type="InterPro" id="IPR032867">
    <property type="entry name" value="DYW_dom"/>
</dbReference>
<evidence type="ECO:0000313" key="9">
    <source>
        <dbReference type="EMBL" id="CAA7403110.1"/>
    </source>
</evidence>
<sequence length="890" mass="98658">MAASALVNPSRPLHDLAPESHLPPNVLRRPPPGCLRISSSSASASASGKIPHRRSSSSRKPSAAAANADSLPISAAPSNPSIGICRLCLHGDLEQALLVLESAEPLQLEEDAYLSLLRLCEWERAADNGYRVYSHLSKAGLRLSVRLGNALLGMFVRFGDLLEAWIVFGKMTDRDIFSWNVMVGGYAKSGFFEEALDMYHRMLWAGIRPDVYTFPCVLRTCAAATDIARGKEVHVHVVRFGFESDIDVLNALITMYAKCGDVAAARKVFDTMPNKDVISWNAMMAGYFENGECFRGLELFLAMRELSVAPDLMTTTSLISASDVLGDCELGKQIHGYVIKTEMVVETSVSNSLIQMYFGLGSQGEAETIFLHTGSRDLVTWTTMISGYEKNGLPDQALQMFEKLKSTDVAMDEVTIASALSACASLGRLETGLELHELARANELLPYTTVGNSLIAMYSKAGRLEKAVEVFRSMLDRDVISWSSLISGFRSNRRSFEALKFFRQMQTYTKPNVVTFVVALAACSEIGALMCGKEIHAQVLRNGLWFQGFLPNALLDFYVKCGRTEYAQMQFNAHEGKDVASWNIMLNGYARRGYGDFAVALFHRMEEQGVLPDEVTFISLLLACSRSGVVSRGQMFFNLMSQKYGITPNVKHYACMVDLLGRAGRLPEAHRLIQEMPIEPDAAVWGALLNGCRIHKEVELGEVAARHIFEMDSKSVGYYVLLCNLYADGGRWNDVARVRSVMRERGLVVDPGCSWVEVKGTVHAFLSADRSHPQIKQINAVLDGFYERMEAMGLSPPDDSFQDDVEASKADIFCGHSERLAVVFGLISTTPGTPIWVTKNLYMCGSCHATIKSISKMVRREIIVRDTEQFHHFREGRCSCGDEGYWVRTR</sequence>
<feature type="repeat" description="PPR" evidence="6">
    <location>
        <begin position="377"/>
        <end position="411"/>
    </location>
</feature>
<feature type="repeat" description="PPR" evidence="6">
    <location>
        <begin position="578"/>
        <end position="612"/>
    </location>
</feature>
<dbReference type="Gene3D" id="1.25.40.10">
    <property type="entry name" value="Tetratricopeptide repeat domain"/>
    <property type="match status" value="5"/>
</dbReference>
<dbReference type="Pfam" id="PF13041">
    <property type="entry name" value="PPR_2"/>
    <property type="match status" value="3"/>
</dbReference>
<dbReference type="Pfam" id="PF20431">
    <property type="entry name" value="E_motif"/>
    <property type="match status" value="1"/>
</dbReference>
<dbReference type="FunFam" id="1.25.40.10:FF:000851">
    <property type="entry name" value="Pentatricopeptide repeat-containing protein103"/>
    <property type="match status" value="1"/>
</dbReference>
<evidence type="ECO:0000259" key="8">
    <source>
        <dbReference type="Pfam" id="PF14432"/>
    </source>
</evidence>
<organism evidence="9 10">
    <name type="scientific">Spirodela intermedia</name>
    <name type="common">Intermediate duckweed</name>
    <dbReference type="NCBI Taxonomy" id="51605"/>
    <lineage>
        <taxon>Eukaryota</taxon>
        <taxon>Viridiplantae</taxon>
        <taxon>Streptophyta</taxon>
        <taxon>Embryophyta</taxon>
        <taxon>Tracheophyta</taxon>
        <taxon>Spermatophyta</taxon>
        <taxon>Magnoliopsida</taxon>
        <taxon>Liliopsida</taxon>
        <taxon>Araceae</taxon>
        <taxon>Lemnoideae</taxon>
        <taxon>Spirodela</taxon>
    </lineage>
</organism>
<dbReference type="NCBIfam" id="TIGR00756">
    <property type="entry name" value="PPR"/>
    <property type="match status" value="6"/>
</dbReference>
<reference evidence="9" key="1">
    <citation type="submission" date="2020-02" db="EMBL/GenBank/DDBJ databases">
        <authorList>
            <person name="Scholz U."/>
            <person name="Mascher M."/>
            <person name="Fiebig A."/>
        </authorList>
    </citation>
    <scope>NUCLEOTIDE SEQUENCE</scope>
</reference>
<dbReference type="InterPro" id="IPR046848">
    <property type="entry name" value="E_motif"/>
</dbReference>
<dbReference type="Pfam" id="PF01535">
    <property type="entry name" value="PPR"/>
    <property type="match status" value="5"/>
</dbReference>
<dbReference type="GO" id="GO:0008270">
    <property type="term" value="F:zinc ion binding"/>
    <property type="evidence" value="ECO:0007669"/>
    <property type="project" value="InterPro"/>
</dbReference>
<evidence type="ECO:0000256" key="4">
    <source>
        <dbReference type="ARBA" id="ARBA00022737"/>
    </source>
</evidence>
<dbReference type="FunFam" id="1.25.40.10:FF:000361">
    <property type="entry name" value="Pentatricopeptide repeat-containing protein chloroplastic"/>
    <property type="match status" value="1"/>
</dbReference>
<evidence type="ECO:0000256" key="3">
    <source>
        <dbReference type="ARBA" id="ARBA00022640"/>
    </source>
</evidence>
<keyword evidence="3" id="KW-0934">Plastid</keyword>
<evidence type="ECO:0000256" key="6">
    <source>
        <dbReference type="PROSITE-ProRule" id="PRU00708"/>
    </source>
</evidence>
<keyword evidence="10" id="KW-1185">Reference proteome</keyword>
<feature type="repeat" description="PPR" evidence="6">
    <location>
        <begin position="447"/>
        <end position="481"/>
    </location>
</feature>
<dbReference type="Proteomes" id="UP000663760">
    <property type="component" value="Chromosome 9"/>
</dbReference>
<dbReference type="FunFam" id="1.25.40.10:FF:000395">
    <property type="entry name" value="Pentatricopeptide repeat-containing protein chloroplastic"/>
    <property type="match status" value="1"/>
</dbReference>
<dbReference type="FunFam" id="1.25.40.10:FF:000776">
    <property type="entry name" value="Pentatricopeptide repeat-containing protein At3g13880"/>
    <property type="match status" value="1"/>
</dbReference>
<dbReference type="GO" id="GO:0003723">
    <property type="term" value="F:RNA binding"/>
    <property type="evidence" value="ECO:0007669"/>
    <property type="project" value="InterPro"/>
</dbReference>
<keyword evidence="5" id="KW-0809">Transit peptide</keyword>
<dbReference type="EMBL" id="LR746272">
    <property type="protein sequence ID" value="CAA7403110.1"/>
    <property type="molecule type" value="Genomic_DNA"/>
</dbReference>
<dbReference type="PANTHER" id="PTHR47926">
    <property type="entry name" value="PENTATRICOPEPTIDE REPEAT-CONTAINING PROTEIN"/>
    <property type="match status" value="1"/>
</dbReference>
<evidence type="ECO:0000313" key="10">
    <source>
        <dbReference type="Proteomes" id="UP000663760"/>
    </source>
</evidence>
<dbReference type="GO" id="GO:0009451">
    <property type="term" value="P:RNA modification"/>
    <property type="evidence" value="ECO:0007669"/>
    <property type="project" value="InterPro"/>
</dbReference>
<feature type="repeat" description="PPR" evidence="6">
    <location>
        <begin position="245"/>
        <end position="275"/>
    </location>
</feature>
<dbReference type="AlphaFoldDB" id="A0A7I8KZB8"/>
<dbReference type="InterPro" id="IPR011990">
    <property type="entry name" value="TPR-like_helical_dom_sf"/>
</dbReference>
<feature type="repeat" description="PPR" evidence="6">
    <location>
        <begin position="175"/>
        <end position="209"/>
    </location>
</feature>
<evidence type="ECO:0000256" key="7">
    <source>
        <dbReference type="SAM" id="MobiDB-lite"/>
    </source>
</evidence>
<feature type="compositionally biased region" description="Low complexity" evidence="7">
    <location>
        <begin position="38"/>
        <end position="47"/>
    </location>
</feature>
<feature type="domain" description="DYW" evidence="8">
    <location>
        <begin position="806"/>
        <end position="882"/>
    </location>
</feature>
<feature type="repeat" description="PPR" evidence="6">
    <location>
        <begin position="276"/>
        <end position="310"/>
    </location>
</feature>
<dbReference type="GO" id="GO:0009507">
    <property type="term" value="C:chloroplast"/>
    <property type="evidence" value="ECO:0007669"/>
    <property type="project" value="UniProtKB-SubCell"/>
</dbReference>
<evidence type="ECO:0000256" key="5">
    <source>
        <dbReference type="ARBA" id="ARBA00022946"/>
    </source>
</evidence>
<accession>A0A7I8KZB8</accession>
<dbReference type="FunFam" id="1.25.40.10:FF:000381">
    <property type="entry name" value="Pentatricopeptide repeat-containing protein"/>
    <property type="match status" value="1"/>
</dbReference>
<evidence type="ECO:0000256" key="1">
    <source>
        <dbReference type="ARBA" id="ARBA00004229"/>
    </source>
</evidence>
<proteinExistence type="predicted"/>
<dbReference type="InterPro" id="IPR046849">
    <property type="entry name" value="E2_motif"/>
</dbReference>
<dbReference type="Pfam" id="PF20430">
    <property type="entry name" value="Eplus_motif"/>
    <property type="match status" value="1"/>
</dbReference>
<comment type="subcellular location">
    <subcellularLocation>
        <location evidence="1">Plastid</location>
        <location evidence="1">Chloroplast</location>
    </subcellularLocation>
</comment>
<keyword evidence="2" id="KW-0150">Chloroplast</keyword>
<gene>
    <name evidence="9" type="ORF">SI8410_09013788</name>
</gene>
<keyword evidence="4" id="KW-0677">Repeat</keyword>
<dbReference type="PROSITE" id="PS51375">
    <property type="entry name" value="PPR"/>
    <property type="match status" value="6"/>
</dbReference>
<protein>
    <recommendedName>
        <fullName evidence="8">DYW domain-containing protein</fullName>
    </recommendedName>
</protein>
<dbReference type="InterPro" id="IPR046960">
    <property type="entry name" value="PPR_At4g14850-like_plant"/>
</dbReference>
<dbReference type="OrthoDB" id="1921722at2759"/>
<feature type="region of interest" description="Disordered" evidence="7">
    <location>
        <begin position="1"/>
        <end position="64"/>
    </location>
</feature>
<evidence type="ECO:0000256" key="2">
    <source>
        <dbReference type="ARBA" id="ARBA00022528"/>
    </source>
</evidence>